<dbReference type="AlphaFoldDB" id="A0A7X4GUJ9"/>
<dbReference type="RefSeq" id="WP_161016477.1">
    <property type="nucleotide sequence ID" value="NZ_WWCK01000007.1"/>
</dbReference>
<protein>
    <submittedName>
        <fullName evidence="2">Gel scht</fullName>
    </submittedName>
</protein>
<dbReference type="Proteomes" id="UP000450012">
    <property type="component" value="Unassembled WGS sequence"/>
</dbReference>
<gene>
    <name evidence="2" type="ORF">GTP45_24510</name>
</gene>
<organism evidence="2 3">
    <name type="scientific">Duganella rivi</name>
    <dbReference type="NCBI Taxonomy" id="2666083"/>
    <lineage>
        <taxon>Bacteria</taxon>
        <taxon>Pseudomonadati</taxon>
        <taxon>Pseudomonadota</taxon>
        <taxon>Betaproteobacteria</taxon>
        <taxon>Burkholderiales</taxon>
        <taxon>Oxalobacteraceae</taxon>
        <taxon>Telluria group</taxon>
        <taxon>Duganella</taxon>
    </lineage>
</organism>
<evidence type="ECO:0000313" key="3">
    <source>
        <dbReference type="Proteomes" id="UP000450012"/>
    </source>
</evidence>
<reference evidence="2 3" key="1">
    <citation type="submission" date="2019-12" db="EMBL/GenBank/DDBJ databases">
        <title>Novel species isolated from a subtropical stream in China.</title>
        <authorList>
            <person name="Lu H."/>
        </authorList>
    </citation>
    <scope>NUCLEOTIDE SEQUENCE [LARGE SCALE GENOMIC DNA]</scope>
    <source>
        <strain evidence="2 3">FT55W</strain>
    </source>
</reference>
<keyword evidence="3" id="KW-1185">Reference proteome</keyword>
<proteinExistence type="predicted"/>
<sequence>MKTILAGIAASLALTSLSIAHADDMSVQIKSKSPQRYHMVEQDFFNFNNVYLLENGQRIAFTARMSMFYTQLADGARVRIYPISSRAFVTENGARIEFREQGETVGIANFEKLSPASQLAANTTMTARR</sequence>
<dbReference type="EMBL" id="WWCK01000007">
    <property type="protein sequence ID" value="MYM69987.1"/>
    <property type="molecule type" value="Genomic_DNA"/>
</dbReference>
<accession>A0A7X4GUJ9</accession>
<keyword evidence="1" id="KW-0732">Signal</keyword>
<evidence type="ECO:0000256" key="1">
    <source>
        <dbReference type="SAM" id="SignalP"/>
    </source>
</evidence>
<feature type="chain" id="PRO_5031123262" evidence="1">
    <location>
        <begin position="23"/>
        <end position="129"/>
    </location>
</feature>
<evidence type="ECO:0000313" key="2">
    <source>
        <dbReference type="EMBL" id="MYM69987.1"/>
    </source>
</evidence>
<feature type="signal peptide" evidence="1">
    <location>
        <begin position="1"/>
        <end position="22"/>
    </location>
</feature>
<comment type="caution">
    <text evidence="2">The sequence shown here is derived from an EMBL/GenBank/DDBJ whole genome shotgun (WGS) entry which is preliminary data.</text>
</comment>
<name>A0A7X4GUJ9_9BURK</name>